<dbReference type="Pfam" id="PF01230">
    <property type="entry name" value="HIT"/>
    <property type="match status" value="1"/>
</dbReference>
<accession>A0A318S4G6</accession>
<feature type="active site" description="Tele-AMP-histidine intermediate" evidence="1">
    <location>
        <position position="109"/>
    </location>
</feature>
<evidence type="ECO:0000256" key="1">
    <source>
        <dbReference type="PIRSR" id="PIRSR601310-1"/>
    </source>
</evidence>
<reference evidence="5 6" key="1">
    <citation type="submission" date="2018-06" db="EMBL/GenBank/DDBJ databases">
        <title>Genomic Encyclopedia of Type Strains, Phase IV (KMG-IV): sequencing the most valuable type-strain genomes for metagenomic binning, comparative biology and taxonomic classification.</title>
        <authorList>
            <person name="Goeker M."/>
        </authorList>
    </citation>
    <scope>NUCLEOTIDE SEQUENCE [LARGE SCALE GENOMIC DNA]</scope>
    <source>
        <strain evidence="5 6">DSM 18048</strain>
    </source>
</reference>
<dbReference type="InterPro" id="IPR036265">
    <property type="entry name" value="HIT-like_sf"/>
</dbReference>
<dbReference type="PROSITE" id="PS00892">
    <property type="entry name" value="HIT_1"/>
    <property type="match status" value="1"/>
</dbReference>
<evidence type="ECO:0000259" key="4">
    <source>
        <dbReference type="PROSITE" id="PS51084"/>
    </source>
</evidence>
<dbReference type="InterPro" id="IPR001310">
    <property type="entry name" value="Histidine_triad_HIT"/>
</dbReference>
<dbReference type="Proteomes" id="UP000248326">
    <property type="component" value="Unassembled WGS sequence"/>
</dbReference>
<dbReference type="GO" id="GO:0003824">
    <property type="term" value="F:catalytic activity"/>
    <property type="evidence" value="ECO:0007669"/>
    <property type="project" value="InterPro"/>
</dbReference>
<evidence type="ECO:0000313" key="6">
    <source>
        <dbReference type="Proteomes" id="UP000248326"/>
    </source>
</evidence>
<evidence type="ECO:0000256" key="2">
    <source>
        <dbReference type="PIRSR" id="PIRSR601310-3"/>
    </source>
</evidence>
<dbReference type="InterPro" id="IPR019808">
    <property type="entry name" value="Histidine_triad_CS"/>
</dbReference>
<dbReference type="PANTHER" id="PTHR23089">
    <property type="entry name" value="HISTIDINE TRIAD HIT PROTEIN"/>
    <property type="match status" value="1"/>
</dbReference>
<organism evidence="5 6">
    <name type="scientific">Deinococcus yavapaiensis KR-236</name>
    <dbReference type="NCBI Taxonomy" id="694435"/>
    <lineage>
        <taxon>Bacteria</taxon>
        <taxon>Thermotogati</taxon>
        <taxon>Deinococcota</taxon>
        <taxon>Deinococci</taxon>
        <taxon>Deinococcales</taxon>
        <taxon>Deinococcaceae</taxon>
        <taxon>Deinococcus</taxon>
    </lineage>
</organism>
<dbReference type="Gene3D" id="3.30.428.10">
    <property type="entry name" value="HIT-like"/>
    <property type="match status" value="1"/>
</dbReference>
<dbReference type="PRINTS" id="PR00332">
    <property type="entry name" value="HISTRIAD"/>
</dbReference>
<proteinExistence type="predicted"/>
<sequence length="125" mass="13586">MNALTASSPAVYRVVMPTIFERVVSREIPAEIVYEDDEFIAIKDINPAAPVHVLVIPKVASERLDTITDEAHMGRLFMTATKVARSLTPDYRLVVNVGPGGGQTVFHTHVHVLGGWGEDGPDGHV</sequence>
<dbReference type="EMBL" id="QJSX01000009">
    <property type="protein sequence ID" value="PYE53326.1"/>
    <property type="molecule type" value="Genomic_DNA"/>
</dbReference>
<protein>
    <submittedName>
        <fullName evidence="5">Histidine triad (HIT) family protein</fullName>
    </submittedName>
</protein>
<evidence type="ECO:0000313" key="5">
    <source>
        <dbReference type="EMBL" id="PYE53326.1"/>
    </source>
</evidence>
<dbReference type="InterPro" id="IPR011146">
    <property type="entry name" value="HIT-like"/>
</dbReference>
<comment type="caution">
    <text evidence="5">The sequence shown here is derived from an EMBL/GenBank/DDBJ whole genome shotgun (WGS) entry which is preliminary data.</text>
</comment>
<feature type="short sequence motif" description="Histidine triad motif" evidence="2 3">
    <location>
        <begin position="107"/>
        <end position="111"/>
    </location>
</feature>
<dbReference type="CDD" id="cd01276">
    <property type="entry name" value="PKCI_related"/>
    <property type="match status" value="1"/>
</dbReference>
<name>A0A318S4G6_9DEIO</name>
<feature type="domain" description="HIT" evidence="4">
    <location>
        <begin position="19"/>
        <end position="122"/>
    </location>
</feature>
<gene>
    <name evidence="5" type="ORF">DES52_10999</name>
</gene>
<evidence type="ECO:0000256" key="3">
    <source>
        <dbReference type="PROSITE-ProRule" id="PRU00464"/>
    </source>
</evidence>
<keyword evidence="6" id="KW-1185">Reference proteome</keyword>
<dbReference type="PROSITE" id="PS51084">
    <property type="entry name" value="HIT_2"/>
    <property type="match status" value="1"/>
</dbReference>
<dbReference type="SUPFAM" id="SSF54197">
    <property type="entry name" value="HIT-like"/>
    <property type="match status" value="1"/>
</dbReference>
<dbReference type="AlphaFoldDB" id="A0A318S4G6"/>